<accession>A0A7C9ANF6</accession>
<feature type="region of interest" description="Disordered" evidence="1">
    <location>
        <begin position="622"/>
        <end position="651"/>
    </location>
</feature>
<dbReference type="Pfam" id="PF22600">
    <property type="entry name" value="MTPAP-like_central"/>
    <property type="match status" value="1"/>
</dbReference>
<dbReference type="SUPFAM" id="SSF81631">
    <property type="entry name" value="PAP/OAS1 substrate-binding domain"/>
    <property type="match status" value="1"/>
</dbReference>
<name>A0A7C9ANF6_OPUST</name>
<dbReference type="Pfam" id="PF26180">
    <property type="entry name" value="PAP-OAS1"/>
    <property type="match status" value="1"/>
</dbReference>
<dbReference type="AlphaFoldDB" id="A0A7C9ANF6"/>
<protein>
    <submittedName>
        <fullName evidence="4">Polynucleotide adenylyltransferase</fullName>
        <ecNumber evidence="4">2.7.7.19</ecNumber>
    </submittedName>
</protein>
<evidence type="ECO:0000259" key="3">
    <source>
        <dbReference type="Pfam" id="PF26180"/>
    </source>
</evidence>
<evidence type="ECO:0000259" key="2">
    <source>
        <dbReference type="Pfam" id="PF22600"/>
    </source>
</evidence>
<feature type="compositionally biased region" description="Basic and acidic residues" evidence="1">
    <location>
        <begin position="518"/>
        <end position="534"/>
    </location>
</feature>
<feature type="region of interest" description="Disordered" evidence="1">
    <location>
        <begin position="663"/>
        <end position="686"/>
    </location>
</feature>
<dbReference type="InterPro" id="IPR058920">
    <property type="entry name" value="PAP-OAS1-bd-rel"/>
</dbReference>
<dbReference type="InterPro" id="IPR054708">
    <property type="entry name" value="MTPAP-like_central"/>
</dbReference>
<dbReference type="Gene3D" id="1.10.1410.10">
    <property type="match status" value="1"/>
</dbReference>
<dbReference type="SUPFAM" id="SSF81301">
    <property type="entry name" value="Nucleotidyltransferase"/>
    <property type="match status" value="1"/>
</dbReference>
<evidence type="ECO:0000256" key="1">
    <source>
        <dbReference type="SAM" id="MobiDB-lite"/>
    </source>
</evidence>
<dbReference type="InterPro" id="IPR058921">
    <property type="entry name" value="PAP/OAS1-rel"/>
</dbReference>
<dbReference type="PANTHER" id="PTHR45979:SF30">
    <property type="entry name" value="NUCLEOTIDYLTRANSFERASE"/>
    <property type="match status" value="1"/>
</dbReference>
<reference evidence="4" key="2">
    <citation type="submission" date="2020-07" db="EMBL/GenBank/DDBJ databases">
        <authorList>
            <person name="Vera ALvarez R."/>
            <person name="Arias-Moreno D.M."/>
            <person name="Jimenez-Jacinto V."/>
            <person name="Jimenez-Bremont J.F."/>
            <person name="Swaminathan K."/>
            <person name="Moose S.P."/>
            <person name="Guerrero-Gonzalez M.L."/>
            <person name="Marino-Ramirez L."/>
            <person name="Landsman D."/>
            <person name="Rodriguez-Kessler M."/>
            <person name="Delgado-Sanchez P."/>
        </authorList>
    </citation>
    <scope>NUCLEOTIDE SEQUENCE</scope>
    <source>
        <tissue evidence="4">Cladode</tissue>
    </source>
</reference>
<feature type="domain" description="Poly(A) RNA polymerase mitochondrial-like central palm" evidence="2">
    <location>
        <begin position="56"/>
        <end position="177"/>
    </location>
</feature>
<feature type="compositionally biased region" description="Basic and acidic residues" evidence="1">
    <location>
        <begin position="640"/>
        <end position="651"/>
    </location>
</feature>
<sequence>MPNIWAKVRCFLDMMDIQDSYCSQPSTYTSLSSLSCSSSLHPLLLGAERWQVGEKTTKHILSVIQPTTDSEKRRREIIEYLQTLIEDSFGIKVFPFGSVPLKTYLPHGDVDLTVVSHYDTGQDLASDIHNLLQMEMTINTEIQVRDVVYVPAQVKIVKCTVSNIAVDISFNQTAGLSALCFLDQVDQFIGKDHLFKRSVILIKAWCYYESRLLGGYHGLISTYALETLVLHVINNFHCSLHCPLAVLHKFLEYYSTFDWERYCVAINGRVSISCLPDIAVQHPYDSDELLLTDEFLRPFREAFLSSAAAGGFGTKASAFPVKFLNIFDPLRDDNNLGRSVSKGNFYRIRSALSYGTEKLNDILMLPPAKIAGALETFFVNTLERNGRGRRADLLVPVPAYGAGWSETLSSIEDSDDLLTGIEYDLWFNGYGILSPIQLNPFATQVWSDEWVEMGQNMPFDQNIYYDVYGSPPSSVDSPLSLQLTNAVSEEEKEKFRGTGLCIPHLEPLIQSHIGLGGDGKEEEAKKEQSEETKPVDSQVSTSKGELLPDEGSSSCMVDFSLEEFPLLPGSKPLPIKVSQSESPKFEDVNDAFASESSLGLGSFKCLSSRSVALSEVGKLSDSDVPAILDPPNEPAIVVGDKQEPSKSEEKPVVMMQPLQLKDEKEFPPLSSLRPAPARPGIRYNKEFPPLGTVVKSEKKGEWKRNFKEACRIGK</sequence>
<keyword evidence="4" id="KW-0548">Nucleotidyltransferase</keyword>
<dbReference type="CDD" id="cd05402">
    <property type="entry name" value="NT_PAP_TUTase"/>
    <property type="match status" value="1"/>
</dbReference>
<dbReference type="Gene3D" id="3.30.460.10">
    <property type="entry name" value="Beta Polymerase, domain 2"/>
    <property type="match status" value="1"/>
</dbReference>
<feature type="domain" description="PAP/OAS1 substrate-binding-related" evidence="3">
    <location>
        <begin position="189"/>
        <end position="382"/>
    </location>
</feature>
<dbReference type="GO" id="GO:1990817">
    <property type="term" value="F:poly(A) RNA polymerase activity"/>
    <property type="evidence" value="ECO:0007669"/>
    <property type="project" value="UniProtKB-EC"/>
</dbReference>
<reference evidence="4" key="1">
    <citation type="journal article" date="2013" name="J. Plant Res.">
        <title>Effect of fungi and light on seed germination of three Opuntia species from semiarid lands of central Mexico.</title>
        <authorList>
            <person name="Delgado-Sanchez P."/>
            <person name="Jimenez-Bremont J.F."/>
            <person name="Guerrero-Gonzalez Mde L."/>
            <person name="Flores J."/>
        </authorList>
    </citation>
    <scope>NUCLEOTIDE SEQUENCE</scope>
    <source>
        <tissue evidence="4">Cladode</tissue>
    </source>
</reference>
<dbReference type="EMBL" id="GISG01250985">
    <property type="protein sequence ID" value="MBA4671456.1"/>
    <property type="molecule type" value="Transcribed_RNA"/>
</dbReference>
<keyword evidence="4" id="KW-0808">Transferase</keyword>
<organism evidence="4">
    <name type="scientific">Opuntia streptacantha</name>
    <name type="common">Prickly pear cactus</name>
    <name type="synonym">Opuntia cardona</name>
    <dbReference type="NCBI Taxonomy" id="393608"/>
    <lineage>
        <taxon>Eukaryota</taxon>
        <taxon>Viridiplantae</taxon>
        <taxon>Streptophyta</taxon>
        <taxon>Embryophyta</taxon>
        <taxon>Tracheophyta</taxon>
        <taxon>Spermatophyta</taxon>
        <taxon>Magnoliopsida</taxon>
        <taxon>eudicotyledons</taxon>
        <taxon>Gunneridae</taxon>
        <taxon>Pentapetalae</taxon>
        <taxon>Caryophyllales</taxon>
        <taxon>Cactineae</taxon>
        <taxon>Cactaceae</taxon>
        <taxon>Opuntioideae</taxon>
        <taxon>Opuntia</taxon>
    </lineage>
</organism>
<dbReference type="InterPro" id="IPR043519">
    <property type="entry name" value="NT_sf"/>
</dbReference>
<evidence type="ECO:0000313" key="4">
    <source>
        <dbReference type="EMBL" id="MBA4671456.1"/>
    </source>
</evidence>
<dbReference type="EC" id="2.7.7.19" evidence="4"/>
<proteinExistence type="predicted"/>
<feature type="region of interest" description="Disordered" evidence="1">
    <location>
        <begin position="512"/>
        <end position="552"/>
    </location>
</feature>
<dbReference type="PANTHER" id="PTHR45979">
    <property type="entry name" value="PAP/OAS1 SUBSTRATE-BINDING DOMAIN SUPERFAMILY"/>
    <property type="match status" value="1"/>
</dbReference>